<protein>
    <submittedName>
        <fullName evidence="5">Ketoacyl-ACP synthase III</fullName>
    </submittedName>
</protein>
<dbReference type="Gene3D" id="3.40.47.10">
    <property type="match status" value="1"/>
</dbReference>
<dbReference type="InterPro" id="IPR013747">
    <property type="entry name" value="ACP_syn_III_C"/>
</dbReference>
<proteinExistence type="predicted"/>
<dbReference type="Proteomes" id="UP001597506">
    <property type="component" value="Unassembled WGS sequence"/>
</dbReference>
<accession>A0ABW5RX35</accession>
<name>A0ABW5RX35_9BACI</name>
<evidence type="ECO:0000313" key="6">
    <source>
        <dbReference type="Proteomes" id="UP001597506"/>
    </source>
</evidence>
<dbReference type="RefSeq" id="WP_377938265.1">
    <property type="nucleotide sequence ID" value="NZ_JBHUMF010000035.1"/>
</dbReference>
<evidence type="ECO:0000313" key="5">
    <source>
        <dbReference type="EMBL" id="MFD2683188.1"/>
    </source>
</evidence>
<keyword evidence="1" id="KW-0808">Transferase</keyword>
<sequence>MTHVKMKEIAIYHPEKSISNDFYIEHFKKLGRDSTNFIENILGRKSRYVIDNDDENSLTMAIEASKRVLEKANMKGKDLDMIIFSSQIPEYTAPTNAIQLHHELKAGNKTMVMDSNANCAGMTLAVDHASRYMLGNPHVNSVLVVGSDYNSLMGNPEEEITYANFGDAACAVILEKTEEETGFIDSIYFTDSVTYDKTYFPRNGLSKAIHGNEGNQSIQWLPFDGSVAMPPTYDMFETVLTRNNLSMKDINAFCLSQFSLSNIKTIQKHYNLEDSKIMYVGDRFGYTGTSSPFIALHEGIESGRINRGDTILFWTIGGGYQLAALVFKY</sequence>
<dbReference type="PANTHER" id="PTHR34069">
    <property type="entry name" value="3-OXOACYL-[ACYL-CARRIER-PROTEIN] SYNTHASE 3"/>
    <property type="match status" value="1"/>
</dbReference>
<dbReference type="InterPro" id="IPR016039">
    <property type="entry name" value="Thiolase-like"/>
</dbReference>
<comment type="caution">
    <text evidence="5">The sequence shown here is derived from an EMBL/GenBank/DDBJ whole genome shotgun (WGS) entry which is preliminary data.</text>
</comment>
<organism evidence="5 6">
    <name type="scientific">Bacillus seohaeanensis</name>
    <dbReference type="NCBI Taxonomy" id="284580"/>
    <lineage>
        <taxon>Bacteria</taxon>
        <taxon>Bacillati</taxon>
        <taxon>Bacillota</taxon>
        <taxon>Bacilli</taxon>
        <taxon>Bacillales</taxon>
        <taxon>Bacillaceae</taxon>
        <taxon>Bacillus</taxon>
    </lineage>
</organism>
<feature type="domain" description="Beta-ketoacyl-[acyl-carrier-protein] synthase III N-terminal" evidence="4">
    <location>
        <begin position="113"/>
        <end position="191"/>
    </location>
</feature>
<gene>
    <name evidence="5" type="ORF">ACFSUL_20855</name>
</gene>
<keyword evidence="6" id="KW-1185">Reference proteome</keyword>
<evidence type="ECO:0000259" key="3">
    <source>
        <dbReference type="Pfam" id="PF08541"/>
    </source>
</evidence>
<dbReference type="EMBL" id="JBHUMF010000035">
    <property type="protein sequence ID" value="MFD2683188.1"/>
    <property type="molecule type" value="Genomic_DNA"/>
</dbReference>
<keyword evidence="2" id="KW-0012">Acyltransferase</keyword>
<dbReference type="Pfam" id="PF08545">
    <property type="entry name" value="ACP_syn_III"/>
    <property type="match status" value="1"/>
</dbReference>
<evidence type="ECO:0000259" key="4">
    <source>
        <dbReference type="Pfam" id="PF08545"/>
    </source>
</evidence>
<evidence type="ECO:0000256" key="2">
    <source>
        <dbReference type="ARBA" id="ARBA00023315"/>
    </source>
</evidence>
<feature type="domain" description="Beta-ketoacyl-[acyl-carrier-protein] synthase III C-terminal" evidence="3">
    <location>
        <begin position="240"/>
        <end position="329"/>
    </location>
</feature>
<dbReference type="PANTHER" id="PTHR34069:SF2">
    <property type="entry name" value="BETA-KETOACYL-[ACYL-CARRIER-PROTEIN] SYNTHASE III"/>
    <property type="match status" value="1"/>
</dbReference>
<dbReference type="SUPFAM" id="SSF53901">
    <property type="entry name" value="Thiolase-like"/>
    <property type="match status" value="1"/>
</dbReference>
<dbReference type="Pfam" id="PF08541">
    <property type="entry name" value="ACP_syn_III_C"/>
    <property type="match status" value="1"/>
</dbReference>
<dbReference type="InterPro" id="IPR013751">
    <property type="entry name" value="ACP_syn_III_N"/>
</dbReference>
<evidence type="ECO:0000256" key="1">
    <source>
        <dbReference type="ARBA" id="ARBA00022679"/>
    </source>
</evidence>
<dbReference type="CDD" id="cd00830">
    <property type="entry name" value="KAS_III"/>
    <property type="match status" value="1"/>
</dbReference>
<reference evidence="6" key="1">
    <citation type="journal article" date="2019" name="Int. J. Syst. Evol. Microbiol.">
        <title>The Global Catalogue of Microorganisms (GCM) 10K type strain sequencing project: providing services to taxonomists for standard genome sequencing and annotation.</title>
        <authorList>
            <consortium name="The Broad Institute Genomics Platform"/>
            <consortium name="The Broad Institute Genome Sequencing Center for Infectious Disease"/>
            <person name="Wu L."/>
            <person name="Ma J."/>
        </authorList>
    </citation>
    <scope>NUCLEOTIDE SEQUENCE [LARGE SCALE GENOMIC DNA]</scope>
    <source>
        <strain evidence="6">KCTC 3913</strain>
    </source>
</reference>